<dbReference type="AlphaFoldDB" id="A0A0C2D1C5"/>
<protein>
    <submittedName>
        <fullName evidence="2">Uncharacterized protein</fullName>
    </submittedName>
</protein>
<proteinExistence type="predicted"/>
<evidence type="ECO:0000313" key="2">
    <source>
        <dbReference type="EMBL" id="KIG13957.1"/>
    </source>
</evidence>
<gene>
    <name evidence="2" type="ORF">DB30_07373</name>
</gene>
<accession>A0A0C2D1C5</accession>
<sequence>MAVDSIVGIVADHRRQSTTVGPKPLARADRPGVRCRGQSTDATKFLPALGMIERALDQPQQHRAH</sequence>
<name>A0A0C2D1C5_9BACT</name>
<dbReference type="Proteomes" id="UP000031599">
    <property type="component" value="Unassembled WGS sequence"/>
</dbReference>
<organism evidence="2 3">
    <name type="scientific">Enhygromyxa salina</name>
    <dbReference type="NCBI Taxonomy" id="215803"/>
    <lineage>
        <taxon>Bacteria</taxon>
        <taxon>Pseudomonadati</taxon>
        <taxon>Myxococcota</taxon>
        <taxon>Polyangia</taxon>
        <taxon>Nannocystales</taxon>
        <taxon>Nannocystaceae</taxon>
        <taxon>Enhygromyxa</taxon>
    </lineage>
</organism>
<evidence type="ECO:0000256" key="1">
    <source>
        <dbReference type="SAM" id="MobiDB-lite"/>
    </source>
</evidence>
<feature type="region of interest" description="Disordered" evidence="1">
    <location>
        <begin position="14"/>
        <end position="38"/>
    </location>
</feature>
<comment type="caution">
    <text evidence="2">The sequence shown here is derived from an EMBL/GenBank/DDBJ whole genome shotgun (WGS) entry which is preliminary data.</text>
</comment>
<dbReference type="EMBL" id="JMCC02000083">
    <property type="protein sequence ID" value="KIG13957.1"/>
    <property type="molecule type" value="Genomic_DNA"/>
</dbReference>
<reference evidence="2 3" key="1">
    <citation type="submission" date="2014-12" db="EMBL/GenBank/DDBJ databases">
        <title>Genome assembly of Enhygromyxa salina DSM 15201.</title>
        <authorList>
            <person name="Sharma G."/>
            <person name="Subramanian S."/>
        </authorList>
    </citation>
    <scope>NUCLEOTIDE SEQUENCE [LARGE SCALE GENOMIC DNA]</scope>
    <source>
        <strain evidence="2 3">DSM 15201</strain>
    </source>
</reference>
<evidence type="ECO:0000313" key="3">
    <source>
        <dbReference type="Proteomes" id="UP000031599"/>
    </source>
</evidence>